<dbReference type="EMBL" id="CACRXK020001467">
    <property type="protein sequence ID" value="CAB3989324.1"/>
    <property type="molecule type" value="Genomic_DNA"/>
</dbReference>
<dbReference type="Proteomes" id="UP001152795">
    <property type="component" value="Unassembled WGS sequence"/>
</dbReference>
<reference evidence="1" key="1">
    <citation type="submission" date="2020-04" db="EMBL/GenBank/DDBJ databases">
        <authorList>
            <person name="Alioto T."/>
            <person name="Alioto T."/>
            <person name="Gomez Garrido J."/>
        </authorList>
    </citation>
    <scope>NUCLEOTIDE SEQUENCE</scope>
    <source>
        <strain evidence="1">A484AB</strain>
    </source>
</reference>
<evidence type="ECO:0000313" key="2">
    <source>
        <dbReference type="Proteomes" id="UP001152795"/>
    </source>
</evidence>
<dbReference type="Pfam" id="PF12824">
    <property type="entry name" value="MRP-L20"/>
    <property type="match status" value="1"/>
</dbReference>
<keyword evidence="2" id="KW-1185">Reference proteome</keyword>
<comment type="caution">
    <text evidence="1">The sequence shown here is derived from an EMBL/GenBank/DDBJ whole genome shotgun (WGS) entry which is preliminary data.</text>
</comment>
<accession>A0A6S7G7N9</accession>
<dbReference type="OrthoDB" id="6021263at2759"/>
<sequence length="243" mass="27599">MAVLCNVCKIIRLLSVGEREFNRVFGIRLISTCNTASKSRPSTVGVPAWAKAANKRQAQVLLLEKKKTPTQMQAEVRLADVKSNKSDFLTTSRVGVHKPKEKTTDQANRMTLSTSGEMFVFYHAKQDYPVQHSKAVNTIEIPQEDSSSNDNTNSLSESQVVEIKLLQRRDPKLWTVDVLSDMYKVNPLAIINAAPLSPDQQLHLEVEQDFLATLSDYEKKEYSYFKNNERRKQLQKIGKNKVK</sequence>
<name>A0A6S7G7N9_PARCT</name>
<proteinExistence type="predicted"/>
<organism evidence="1 2">
    <name type="scientific">Paramuricea clavata</name>
    <name type="common">Red gorgonian</name>
    <name type="synonym">Violescent sea-whip</name>
    <dbReference type="NCBI Taxonomy" id="317549"/>
    <lineage>
        <taxon>Eukaryota</taxon>
        <taxon>Metazoa</taxon>
        <taxon>Cnidaria</taxon>
        <taxon>Anthozoa</taxon>
        <taxon>Octocorallia</taxon>
        <taxon>Malacalcyonacea</taxon>
        <taxon>Plexauridae</taxon>
        <taxon>Paramuricea</taxon>
    </lineage>
</organism>
<gene>
    <name evidence="1" type="ORF">PACLA_8A030946</name>
</gene>
<protein>
    <submittedName>
        <fullName evidence="1">Uncharacterized protein</fullName>
    </submittedName>
</protein>
<evidence type="ECO:0000313" key="1">
    <source>
        <dbReference type="EMBL" id="CAB3989324.1"/>
    </source>
</evidence>
<dbReference type="AlphaFoldDB" id="A0A6S7G7N9"/>